<dbReference type="FunCoup" id="Q750U6">
    <property type="interactions" value="1244"/>
</dbReference>
<proteinExistence type="inferred from homology"/>
<evidence type="ECO:0000256" key="8">
    <source>
        <dbReference type="ARBA" id="ARBA00023274"/>
    </source>
</evidence>
<evidence type="ECO:0000313" key="12">
    <source>
        <dbReference type="EMBL" id="AAS54334.1"/>
    </source>
</evidence>
<comment type="similarity">
    <text evidence="3 9">Belongs to the snRNP core protein family.</text>
</comment>
<evidence type="ECO:0000256" key="6">
    <source>
        <dbReference type="ARBA" id="ARBA00023187"/>
    </source>
</evidence>
<feature type="compositionally biased region" description="Pro residues" evidence="10">
    <location>
        <begin position="91"/>
        <end position="102"/>
    </location>
</feature>
<evidence type="ECO:0000256" key="3">
    <source>
        <dbReference type="ARBA" id="ARBA00008146"/>
    </source>
</evidence>
<dbReference type="InterPro" id="IPR034099">
    <property type="entry name" value="SmD3"/>
</dbReference>
<dbReference type="EMBL" id="AE016820">
    <property type="protein sequence ID" value="AAS54334.1"/>
    <property type="molecule type" value="Genomic_DNA"/>
</dbReference>
<keyword evidence="6 9" id="KW-0508">mRNA splicing</keyword>
<dbReference type="InterPro" id="IPR027141">
    <property type="entry name" value="LSm4/Sm_D1/D3"/>
</dbReference>
<evidence type="ECO:0000256" key="2">
    <source>
        <dbReference type="ARBA" id="ARBA00004514"/>
    </source>
</evidence>
<dbReference type="GeneID" id="4622803"/>
<evidence type="ECO:0000256" key="1">
    <source>
        <dbReference type="ARBA" id="ARBA00004123"/>
    </source>
</evidence>
<evidence type="ECO:0000256" key="10">
    <source>
        <dbReference type="SAM" id="MobiDB-lite"/>
    </source>
</evidence>
<dbReference type="PROSITE" id="PS52002">
    <property type="entry name" value="SM"/>
    <property type="match status" value="1"/>
</dbReference>
<feature type="domain" description="Sm" evidence="11">
    <location>
        <begin position="6"/>
        <end position="78"/>
    </location>
</feature>
<dbReference type="HOGENOM" id="CLU_099537_1_2_1"/>
<feature type="region of interest" description="Disordered" evidence="10">
    <location>
        <begin position="83"/>
        <end position="102"/>
    </location>
</feature>
<dbReference type="GO" id="GO:0005682">
    <property type="term" value="C:U5 snRNP"/>
    <property type="evidence" value="ECO:0000318"/>
    <property type="project" value="GO_Central"/>
</dbReference>
<dbReference type="InterPro" id="IPR047575">
    <property type="entry name" value="Sm"/>
</dbReference>
<dbReference type="KEGG" id="ago:AGOS_AGL157C"/>
<dbReference type="Pfam" id="PF01423">
    <property type="entry name" value="LSM"/>
    <property type="match status" value="1"/>
</dbReference>
<dbReference type="GO" id="GO:0071011">
    <property type="term" value="C:precatalytic spliceosome"/>
    <property type="evidence" value="ECO:0000318"/>
    <property type="project" value="GO_Central"/>
</dbReference>
<dbReference type="GO" id="GO:0005687">
    <property type="term" value="C:U4 snRNP"/>
    <property type="evidence" value="ECO:0000318"/>
    <property type="project" value="GO_Central"/>
</dbReference>
<evidence type="ECO:0000259" key="11">
    <source>
        <dbReference type="PROSITE" id="PS52002"/>
    </source>
</evidence>
<reference evidence="13" key="2">
    <citation type="journal article" date="2013" name="G3 (Bethesda)">
        <title>Genomes of Ashbya fungi isolated from insects reveal four mating-type loci, numerous translocations, lack of transposons, and distinct gene duplications.</title>
        <authorList>
            <person name="Dietrich F.S."/>
            <person name="Voegeli S."/>
            <person name="Kuo S."/>
            <person name="Philippsen P."/>
        </authorList>
    </citation>
    <scope>GENOME REANNOTATION</scope>
    <source>
        <strain evidence="13">ATCC 10895 / CBS 109.51 / FGSC 9923 / NRRL Y-1056</strain>
    </source>
</reference>
<keyword evidence="7 9" id="KW-0539">Nucleus</keyword>
<dbReference type="STRING" id="284811.Q750U6"/>
<dbReference type="InterPro" id="IPR010920">
    <property type="entry name" value="LSM_dom_sf"/>
</dbReference>
<dbReference type="InParanoid" id="Q750U6"/>
<organism evidence="12 13">
    <name type="scientific">Eremothecium gossypii (strain ATCC 10895 / CBS 109.51 / FGSC 9923 / NRRL Y-1056)</name>
    <name type="common">Yeast</name>
    <name type="synonym">Ashbya gossypii</name>
    <dbReference type="NCBI Taxonomy" id="284811"/>
    <lineage>
        <taxon>Eukaryota</taxon>
        <taxon>Fungi</taxon>
        <taxon>Dikarya</taxon>
        <taxon>Ascomycota</taxon>
        <taxon>Saccharomycotina</taxon>
        <taxon>Saccharomycetes</taxon>
        <taxon>Saccharomycetales</taxon>
        <taxon>Saccharomycetaceae</taxon>
        <taxon>Eremothecium</taxon>
    </lineage>
</organism>
<keyword evidence="4" id="KW-0963">Cytoplasm</keyword>
<dbReference type="CDD" id="cd01721">
    <property type="entry name" value="Sm_D3"/>
    <property type="match status" value="1"/>
</dbReference>
<dbReference type="GO" id="GO:0005686">
    <property type="term" value="C:U2 snRNP"/>
    <property type="evidence" value="ECO:0000318"/>
    <property type="project" value="GO_Central"/>
</dbReference>
<keyword evidence="8 9" id="KW-0687">Ribonucleoprotein</keyword>
<dbReference type="GO" id="GO:0034719">
    <property type="term" value="C:SMN-Sm protein complex"/>
    <property type="evidence" value="ECO:0000318"/>
    <property type="project" value="GO_Central"/>
</dbReference>
<sequence length="102" mass="11327">MSTSGIPVKLLNEAQGHTVSLELTTGETYRGKLVGSEDNMNCQLRDVTATARNGQVTHMDHVFVRGSHVRFFVVPDMFKNAPLFKSESAHKPPPPIRGPRRK</sequence>
<evidence type="ECO:0000256" key="4">
    <source>
        <dbReference type="ARBA" id="ARBA00022490"/>
    </source>
</evidence>
<evidence type="ECO:0000313" key="13">
    <source>
        <dbReference type="Proteomes" id="UP000000591"/>
    </source>
</evidence>
<evidence type="ECO:0000256" key="7">
    <source>
        <dbReference type="ARBA" id="ARBA00023242"/>
    </source>
</evidence>
<dbReference type="RefSeq" id="NP_986510.1">
    <property type="nucleotide sequence ID" value="NM_211572.1"/>
</dbReference>
<keyword evidence="13" id="KW-1185">Reference proteome</keyword>
<dbReference type="PANTHER" id="PTHR23338">
    <property type="entry name" value="SMALL NUCLEAR RIBONUCLEOPROTEIN SM"/>
    <property type="match status" value="1"/>
</dbReference>
<dbReference type="GO" id="GO:0005829">
    <property type="term" value="C:cytosol"/>
    <property type="evidence" value="ECO:0007669"/>
    <property type="project" value="UniProtKB-SubCell"/>
</dbReference>
<reference evidence="12 13" key="1">
    <citation type="journal article" date="2004" name="Science">
        <title>The Ashbya gossypii genome as a tool for mapping the ancient Saccharomyces cerevisiae genome.</title>
        <authorList>
            <person name="Dietrich F.S."/>
            <person name="Voegeli S."/>
            <person name="Brachat S."/>
            <person name="Lerch A."/>
            <person name="Gates K."/>
            <person name="Steiner S."/>
            <person name="Mohr C."/>
            <person name="Pohlmann R."/>
            <person name="Luedi P."/>
            <person name="Choi S."/>
            <person name="Wing R.A."/>
            <person name="Flavier A."/>
            <person name="Gaffney T.D."/>
            <person name="Philippsen P."/>
        </authorList>
    </citation>
    <scope>NUCLEOTIDE SEQUENCE [LARGE SCALE GENOMIC DNA]</scope>
    <source>
        <strain evidence="13">ATCC 10895 / CBS 109.51 / FGSC 9923 / NRRL Y-1056</strain>
    </source>
</reference>
<evidence type="ECO:0000256" key="5">
    <source>
        <dbReference type="ARBA" id="ARBA00022664"/>
    </source>
</evidence>
<dbReference type="FunFam" id="2.30.30.100:FF:000002">
    <property type="entry name" value="Small nuclear ribonucleoprotein Sm D3"/>
    <property type="match status" value="1"/>
</dbReference>
<dbReference type="SUPFAM" id="SSF50182">
    <property type="entry name" value="Sm-like ribonucleoproteins"/>
    <property type="match status" value="1"/>
</dbReference>
<gene>
    <name evidence="12" type="ORF">AGOS_AGL157C</name>
</gene>
<dbReference type="GO" id="GO:0003723">
    <property type="term" value="F:RNA binding"/>
    <property type="evidence" value="ECO:0000318"/>
    <property type="project" value="GO_Central"/>
</dbReference>
<dbReference type="InterPro" id="IPR001163">
    <property type="entry name" value="Sm_dom_euk/arc"/>
</dbReference>
<dbReference type="GO" id="GO:0071013">
    <property type="term" value="C:catalytic step 2 spliceosome"/>
    <property type="evidence" value="ECO:0000318"/>
    <property type="project" value="GO_Central"/>
</dbReference>
<dbReference type="GO" id="GO:0097526">
    <property type="term" value="C:spliceosomal tri-snRNP complex"/>
    <property type="evidence" value="ECO:0000318"/>
    <property type="project" value="GO_Central"/>
</dbReference>
<comment type="subcellular location">
    <subcellularLocation>
        <location evidence="2">Cytoplasm</location>
        <location evidence="2">Cytosol</location>
    </subcellularLocation>
    <subcellularLocation>
        <location evidence="1 9">Nucleus</location>
    </subcellularLocation>
</comment>
<dbReference type="GO" id="GO:0000243">
    <property type="term" value="C:commitment complex"/>
    <property type="evidence" value="ECO:0000318"/>
    <property type="project" value="GO_Central"/>
</dbReference>
<dbReference type="eggNOG" id="KOG3172">
    <property type="taxonomic scope" value="Eukaryota"/>
</dbReference>
<dbReference type="Gene3D" id="2.30.30.100">
    <property type="match status" value="1"/>
</dbReference>
<keyword evidence="5 9" id="KW-0507">mRNA processing</keyword>
<dbReference type="OrthoDB" id="6425924at2759"/>
<dbReference type="OMA" id="CQMSAIT"/>
<name>Q750U6_EREGS</name>
<dbReference type="AlphaFoldDB" id="Q750U6"/>
<dbReference type="SMART" id="SM00651">
    <property type="entry name" value="Sm"/>
    <property type="match status" value="1"/>
</dbReference>
<dbReference type="GO" id="GO:0000387">
    <property type="term" value="P:spliceosomal snRNP assembly"/>
    <property type="evidence" value="ECO:0000318"/>
    <property type="project" value="GO_Central"/>
</dbReference>
<protein>
    <recommendedName>
        <fullName evidence="9">Small nuclear ribonucleoprotein Sm D3</fullName>
        <shortName evidence="9">Sm-D3</shortName>
    </recommendedName>
    <alternativeName>
        <fullName evidence="9">snRNP core protein D3</fullName>
    </alternativeName>
</protein>
<dbReference type="GO" id="GO:0005685">
    <property type="term" value="C:U1 snRNP"/>
    <property type="evidence" value="ECO:0000318"/>
    <property type="project" value="GO_Central"/>
</dbReference>
<accession>Q750U6</accession>
<dbReference type="Proteomes" id="UP000000591">
    <property type="component" value="Chromosome VII"/>
</dbReference>
<evidence type="ECO:0000256" key="9">
    <source>
        <dbReference type="RuleBase" id="RU365050"/>
    </source>
</evidence>